<accession>A0A2W7I7L3</accession>
<evidence type="ECO:0000313" key="2">
    <source>
        <dbReference type="EMBL" id="PZW42249.1"/>
    </source>
</evidence>
<dbReference type="AlphaFoldDB" id="A0A2W7I7L3"/>
<comment type="caution">
    <text evidence="2">The sequence shown here is derived from an EMBL/GenBank/DDBJ whole genome shotgun (WGS) entry which is preliminary data.</text>
</comment>
<proteinExistence type="predicted"/>
<dbReference type="Proteomes" id="UP000249688">
    <property type="component" value="Unassembled WGS sequence"/>
</dbReference>
<reference evidence="2 3" key="1">
    <citation type="submission" date="2018-06" db="EMBL/GenBank/DDBJ databases">
        <title>Genomic Encyclopedia of Archaeal and Bacterial Type Strains, Phase II (KMG-II): from individual species to whole genera.</title>
        <authorList>
            <person name="Goeker M."/>
        </authorList>
    </citation>
    <scope>NUCLEOTIDE SEQUENCE [LARGE SCALE GENOMIC DNA]</scope>
    <source>
        <strain evidence="2 3">DSM 24525</strain>
    </source>
</reference>
<dbReference type="Pfam" id="PF11748">
    <property type="entry name" value="DUF3306"/>
    <property type="match status" value="1"/>
</dbReference>
<protein>
    <submittedName>
        <fullName evidence="2">Uncharacterized protein DUF3306</fullName>
    </submittedName>
</protein>
<dbReference type="EMBL" id="QKYU01000018">
    <property type="protein sequence ID" value="PZW42249.1"/>
    <property type="molecule type" value="Genomic_DNA"/>
</dbReference>
<feature type="compositionally biased region" description="Basic residues" evidence="1">
    <location>
        <begin position="226"/>
        <end position="236"/>
    </location>
</feature>
<evidence type="ECO:0000313" key="3">
    <source>
        <dbReference type="Proteomes" id="UP000249688"/>
    </source>
</evidence>
<feature type="region of interest" description="Disordered" evidence="1">
    <location>
        <begin position="215"/>
        <end position="236"/>
    </location>
</feature>
<gene>
    <name evidence="2" type="ORF">C8P66_11835</name>
</gene>
<sequence>MTSDPEGFLSRWSRRKRGGALPAEDVAPVEVPPVEEETLPFPATVTPIAAEVASPEPEPAPSPALPPPELPSIDSLVAESDISAFLRPGVPSGLRHAAMRRMWSLDTAIRDFIGPADYAWDYNAVDGVPGGTTSLVTNDLRSMLAQAIGRTEVQLDAEDAAAQGDDSPLAEPSLLPQAPVEYLAGAVQPEQEADIPAFIPPEIIAEARPQLALFSPAAPVPETPNPRRRHGGALPV</sequence>
<dbReference type="InterPro" id="IPR021735">
    <property type="entry name" value="DUF3306"/>
</dbReference>
<name>A0A2W7I7L3_9PROT</name>
<feature type="region of interest" description="Disordered" evidence="1">
    <location>
        <begin position="1"/>
        <end position="32"/>
    </location>
</feature>
<dbReference type="OrthoDB" id="8100830at2"/>
<keyword evidence="3" id="KW-1185">Reference proteome</keyword>
<dbReference type="RefSeq" id="WP_111399209.1">
    <property type="nucleotide sequence ID" value="NZ_QKYU01000018.1"/>
</dbReference>
<evidence type="ECO:0000256" key="1">
    <source>
        <dbReference type="SAM" id="MobiDB-lite"/>
    </source>
</evidence>
<organism evidence="2 3">
    <name type="scientific">Humitalea rosea</name>
    <dbReference type="NCBI Taxonomy" id="990373"/>
    <lineage>
        <taxon>Bacteria</taxon>
        <taxon>Pseudomonadati</taxon>
        <taxon>Pseudomonadota</taxon>
        <taxon>Alphaproteobacteria</taxon>
        <taxon>Acetobacterales</taxon>
        <taxon>Roseomonadaceae</taxon>
        <taxon>Humitalea</taxon>
    </lineage>
</organism>